<evidence type="ECO:0000313" key="7">
    <source>
        <dbReference type="Proteomes" id="UP000650628"/>
    </source>
</evidence>
<dbReference type="InterPro" id="IPR036271">
    <property type="entry name" value="Tet_transcr_reg_TetR-rel_C_sf"/>
</dbReference>
<dbReference type="GO" id="GO:0003700">
    <property type="term" value="F:DNA-binding transcription factor activity"/>
    <property type="evidence" value="ECO:0007669"/>
    <property type="project" value="TreeGrafter"/>
</dbReference>
<dbReference type="Gene3D" id="1.10.10.60">
    <property type="entry name" value="Homeodomain-like"/>
    <property type="match status" value="1"/>
</dbReference>
<dbReference type="EMBL" id="BOOO01000024">
    <property type="protein sequence ID" value="GII31269.1"/>
    <property type="molecule type" value="Genomic_DNA"/>
</dbReference>
<dbReference type="InterPro" id="IPR009057">
    <property type="entry name" value="Homeodomain-like_sf"/>
</dbReference>
<evidence type="ECO:0000256" key="2">
    <source>
        <dbReference type="ARBA" id="ARBA00023125"/>
    </source>
</evidence>
<dbReference type="SUPFAM" id="SSF46689">
    <property type="entry name" value="Homeodomain-like"/>
    <property type="match status" value="1"/>
</dbReference>
<dbReference type="RefSeq" id="WP_203955187.1">
    <property type="nucleotide sequence ID" value="NZ_BOOO01000024.1"/>
</dbReference>
<dbReference type="PANTHER" id="PTHR30055:SF234">
    <property type="entry name" value="HTH-TYPE TRANSCRIPTIONAL REGULATOR BETI"/>
    <property type="match status" value="1"/>
</dbReference>
<dbReference type="AlphaFoldDB" id="A0A8J3TSC3"/>
<gene>
    <name evidence="6" type="ORF">Pmi06nite_47110</name>
</gene>
<feature type="domain" description="HTH tetR-type" evidence="5">
    <location>
        <begin position="9"/>
        <end position="69"/>
    </location>
</feature>
<dbReference type="GO" id="GO:0000976">
    <property type="term" value="F:transcription cis-regulatory region binding"/>
    <property type="evidence" value="ECO:0007669"/>
    <property type="project" value="TreeGrafter"/>
</dbReference>
<keyword evidence="3" id="KW-0804">Transcription</keyword>
<comment type="caution">
    <text evidence="6">The sequence shown here is derived from an EMBL/GenBank/DDBJ whole genome shotgun (WGS) entry which is preliminary data.</text>
</comment>
<evidence type="ECO:0000256" key="4">
    <source>
        <dbReference type="PROSITE-ProRule" id="PRU00335"/>
    </source>
</evidence>
<dbReference type="InterPro" id="IPR001647">
    <property type="entry name" value="HTH_TetR"/>
</dbReference>
<dbReference type="PRINTS" id="PR00455">
    <property type="entry name" value="HTHTETR"/>
</dbReference>
<keyword evidence="1" id="KW-0805">Transcription regulation</keyword>
<evidence type="ECO:0000256" key="3">
    <source>
        <dbReference type="ARBA" id="ARBA00023163"/>
    </source>
</evidence>
<keyword evidence="7" id="KW-1185">Reference proteome</keyword>
<accession>A0A8J3TSC3</accession>
<organism evidence="6 7">
    <name type="scientific">Planotetraspora mira</name>
    <dbReference type="NCBI Taxonomy" id="58121"/>
    <lineage>
        <taxon>Bacteria</taxon>
        <taxon>Bacillati</taxon>
        <taxon>Actinomycetota</taxon>
        <taxon>Actinomycetes</taxon>
        <taxon>Streptosporangiales</taxon>
        <taxon>Streptosporangiaceae</taxon>
        <taxon>Planotetraspora</taxon>
    </lineage>
</organism>
<dbReference type="SUPFAM" id="SSF48498">
    <property type="entry name" value="Tetracyclin repressor-like, C-terminal domain"/>
    <property type="match status" value="1"/>
</dbReference>
<dbReference type="PROSITE" id="PS50977">
    <property type="entry name" value="HTH_TETR_2"/>
    <property type="match status" value="1"/>
</dbReference>
<dbReference type="InterPro" id="IPR050109">
    <property type="entry name" value="HTH-type_TetR-like_transc_reg"/>
</dbReference>
<keyword evidence="2 4" id="KW-0238">DNA-binding</keyword>
<dbReference type="Gene3D" id="1.10.357.10">
    <property type="entry name" value="Tetracycline Repressor, domain 2"/>
    <property type="match status" value="1"/>
</dbReference>
<feature type="DNA-binding region" description="H-T-H motif" evidence="4">
    <location>
        <begin position="32"/>
        <end position="51"/>
    </location>
</feature>
<dbReference type="Pfam" id="PF00440">
    <property type="entry name" value="TetR_N"/>
    <property type="match status" value="1"/>
</dbReference>
<proteinExistence type="predicted"/>
<reference evidence="6 7" key="1">
    <citation type="submission" date="2021-01" db="EMBL/GenBank/DDBJ databases">
        <title>Whole genome shotgun sequence of Planotetraspora mira NBRC 15435.</title>
        <authorList>
            <person name="Komaki H."/>
            <person name="Tamura T."/>
        </authorList>
    </citation>
    <scope>NUCLEOTIDE SEQUENCE [LARGE SCALE GENOMIC DNA]</scope>
    <source>
        <strain evidence="6 7">NBRC 15435</strain>
    </source>
</reference>
<dbReference type="PANTHER" id="PTHR30055">
    <property type="entry name" value="HTH-TYPE TRANSCRIPTIONAL REGULATOR RUTR"/>
    <property type="match status" value="1"/>
</dbReference>
<dbReference type="Proteomes" id="UP000650628">
    <property type="component" value="Unassembled WGS sequence"/>
</dbReference>
<protein>
    <submittedName>
        <fullName evidence="6">TetR family transcriptional regulator</fullName>
    </submittedName>
</protein>
<name>A0A8J3TSC3_9ACTN</name>
<evidence type="ECO:0000256" key="1">
    <source>
        <dbReference type="ARBA" id="ARBA00023015"/>
    </source>
</evidence>
<evidence type="ECO:0000313" key="6">
    <source>
        <dbReference type="EMBL" id="GII31269.1"/>
    </source>
</evidence>
<evidence type="ECO:0000259" key="5">
    <source>
        <dbReference type="PROSITE" id="PS50977"/>
    </source>
</evidence>
<sequence length="210" mass="22198">MGVRKEQAAGTEAALKEAARRLFVERGYLNTKITDITRAAGRATGSFYDHFSSKEDLLQSLLADMEAQVDATIGAGVAAGRPHGHDLADAGALREHVAVAWHNYRDNLPVVVALTQSTMSEPPGSGRAWQTLSAQTDDLRDHLVHMREQGRDLPGDPVLVAAAMGAMISMVGYAVLTAGEHGPGAADDEIIDALTALLHRGLAGTPSRPS</sequence>